<name>A0A6P8YPT1_THRPL</name>
<dbReference type="GO" id="GO:0062129">
    <property type="term" value="C:chitin-based extracellular matrix"/>
    <property type="evidence" value="ECO:0007669"/>
    <property type="project" value="TreeGrafter"/>
</dbReference>
<feature type="compositionally biased region" description="Basic and acidic residues" evidence="2">
    <location>
        <begin position="297"/>
        <end position="307"/>
    </location>
</feature>
<dbReference type="KEGG" id="tpal:117643884"/>
<feature type="region of interest" description="Disordered" evidence="2">
    <location>
        <begin position="201"/>
        <end position="225"/>
    </location>
</feature>
<keyword evidence="1" id="KW-0193">Cuticle</keyword>
<evidence type="ECO:0000313" key="5">
    <source>
        <dbReference type="RefSeq" id="XP_034238911.1"/>
    </source>
</evidence>
<dbReference type="PROSITE" id="PS51155">
    <property type="entry name" value="CHIT_BIND_RR_2"/>
    <property type="match status" value="1"/>
</dbReference>
<dbReference type="Pfam" id="PF00379">
    <property type="entry name" value="Chitin_bind_4"/>
    <property type="match status" value="1"/>
</dbReference>
<feature type="compositionally biased region" description="Basic residues" evidence="2">
    <location>
        <begin position="278"/>
        <end position="296"/>
    </location>
</feature>
<evidence type="ECO:0000256" key="3">
    <source>
        <dbReference type="SAM" id="SignalP"/>
    </source>
</evidence>
<dbReference type="InParanoid" id="A0A6P8YPT1"/>
<dbReference type="Proteomes" id="UP000515158">
    <property type="component" value="Unplaced"/>
</dbReference>
<organism evidence="5">
    <name type="scientific">Thrips palmi</name>
    <name type="common">Melon thrips</name>
    <dbReference type="NCBI Taxonomy" id="161013"/>
    <lineage>
        <taxon>Eukaryota</taxon>
        <taxon>Metazoa</taxon>
        <taxon>Ecdysozoa</taxon>
        <taxon>Arthropoda</taxon>
        <taxon>Hexapoda</taxon>
        <taxon>Insecta</taxon>
        <taxon>Pterygota</taxon>
        <taxon>Neoptera</taxon>
        <taxon>Paraneoptera</taxon>
        <taxon>Thysanoptera</taxon>
        <taxon>Terebrantia</taxon>
        <taxon>Thripoidea</taxon>
        <taxon>Thripidae</taxon>
        <taxon>Thrips</taxon>
    </lineage>
</organism>
<feature type="chain" id="PRO_5028440441" evidence="3">
    <location>
        <begin position="16"/>
        <end position="403"/>
    </location>
</feature>
<evidence type="ECO:0000256" key="1">
    <source>
        <dbReference type="PROSITE-ProRule" id="PRU00497"/>
    </source>
</evidence>
<reference evidence="5" key="1">
    <citation type="submission" date="2025-08" db="UniProtKB">
        <authorList>
            <consortium name="RefSeq"/>
        </authorList>
    </citation>
    <scope>IDENTIFICATION</scope>
    <source>
        <tissue evidence="5">Total insect</tissue>
    </source>
</reference>
<evidence type="ECO:0000256" key="2">
    <source>
        <dbReference type="SAM" id="MobiDB-lite"/>
    </source>
</evidence>
<keyword evidence="4" id="KW-1185">Reference proteome</keyword>
<gene>
    <name evidence="5" type="primary">LOC117643884</name>
</gene>
<evidence type="ECO:0000313" key="4">
    <source>
        <dbReference type="Proteomes" id="UP000515158"/>
    </source>
</evidence>
<sequence>MLTVLLVALAAAAAASPVNYGAYYSGGYPTPAATRRASYAPPPVQLWFLSPADVAELISRVPLSNYREVPPNAPVAVASRYTPGEQHLLRKEEVDVSQFHTQDGAGRAVFGYSTPDQVRVEARSGDGRVRGSYSYRDPTGKIVKVNYWDDGDGFHVAGNTLPTENDVPEPVTETPEVAAARLQHEASYAHALQAAILSGNGDESDQTRVEGPSGDLPPVYDADGTELRRYPAPQHASLYDPSHLHDAERDAVIINNPDLEADSFNDVQLFRSVGSRARGYHPRVQHPRHGSGVRARRQLEQDQHDQQDEQNQQQDKKDGFFYSFHYPAPVLVGVQPPPSASDGRLGSAPAPDQQSLSLSQRAVFFGAIPVAAVHDAQVAPGQASARADAVEYARKPVYTEPQA</sequence>
<dbReference type="PANTHER" id="PTHR10380:SF236">
    <property type="entry name" value="PUPAL CUTICLE PROTEIN EDG-84A-LIKE PROTEIN"/>
    <property type="match status" value="1"/>
</dbReference>
<dbReference type="AlphaFoldDB" id="A0A6P8YPT1"/>
<keyword evidence="3" id="KW-0732">Signal</keyword>
<dbReference type="PANTHER" id="PTHR10380">
    <property type="entry name" value="CUTICLE PROTEIN"/>
    <property type="match status" value="1"/>
</dbReference>
<accession>A0A6P8YPT1</accession>
<dbReference type="OrthoDB" id="8188035at2759"/>
<feature type="signal peptide" evidence="3">
    <location>
        <begin position="1"/>
        <end position="15"/>
    </location>
</feature>
<dbReference type="GO" id="GO:0008010">
    <property type="term" value="F:structural constituent of chitin-based larval cuticle"/>
    <property type="evidence" value="ECO:0007669"/>
    <property type="project" value="TreeGrafter"/>
</dbReference>
<dbReference type="RefSeq" id="XP_034238911.1">
    <property type="nucleotide sequence ID" value="XM_034383020.1"/>
</dbReference>
<dbReference type="GeneID" id="117643884"/>
<feature type="region of interest" description="Disordered" evidence="2">
    <location>
        <begin position="278"/>
        <end position="314"/>
    </location>
</feature>
<feature type="region of interest" description="Disordered" evidence="2">
    <location>
        <begin position="332"/>
        <end position="353"/>
    </location>
</feature>
<proteinExistence type="predicted"/>
<protein>
    <submittedName>
        <fullName evidence="5">Uncharacterized protein LOC117643884</fullName>
    </submittedName>
</protein>
<dbReference type="InterPro" id="IPR000618">
    <property type="entry name" value="Insect_cuticle"/>
</dbReference>
<dbReference type="InterPro" id="IPR050468">
    <property type="entry name" value="Cuticle_Struct_Prot"/>
</dbReference>